<gene>
    <name evidence="2" type="ORF">L484_018120</name>
</gene>
<dbReference type="AlphaFoldDB" id="W9R3C8"/>
<feature type="region of interest" description="Disordered" evidence="1">
    <location>
        <begin position="96"/>
        <end position="135"/>
    </location>
</feature>
<keyword evidence="3" id="KW-1185">Reference proteome</keyword>
<name>W9R3C8_9ROSA</name>
<feature type="compositionally biased region" description="Basic and acidic residues" evidence="1">
    <location>
        <begin position="99"/>
        <end position="114"/>
    </location>
</feature>
<feature type="compositionally biased region" description="Polar residues" evidence="1">
    <location>
        <begin position="123"/>
        <end position="135"/>
    </location>
</feature>
<sequence length="135" mass="14672">MADVVSSLEEDTIRSLRTSPINACSNDRTSIEDFEIIKPISRGAFGRVLKKANMICKNSVESILAERNILIFVHNPFVLTFRLSKVGLINSTDLSAASETKDAGDEGRQRETSPEIRSLGGCRQSSEAAAVTTPT</sequence>
<protein>
    <recommendedName>
        <fullName evidence="4">Protein kinase domain-containing protein</fullName>
    </recommendedName>
</protein>
<evidence type="ECO:0008006" key="4">
    <source>
        <dbReference type="Google" id="ProtNLM"/>
    </source>
</evidence>
<organism evidence="2 3">
    <name type="scientific">Morus notabilis</name>
    <dbReference type="NCBI Taxonomy" id="981085"/>
    <lineage>
        <taxon>Eukaryota</taxon>
        <taxon>Viridiplantae</taxon>
        <taxon>Streptophyta</taxon>
        <taxon>Embryophyta</taxon>
        <taxon>Tracheophyta</taxon>
        <taxon>Spermatophyta</taxon>
        <taxon>Magnoliopsida</taxon>
        <taxon>eudicotyledons</taxon>
        <taxon>Gunneridae</taxon>
        <taxon>Pentapetalae</taxon>
        <taxon>rosids</taxon>
        <taxon>fabids</taxon>
        <taxon>Rosales</taxon>
        <taxon>Moraceae</taxon>
        <taxon>Moreae</taxon>
        <taxon>Morus</taxon>
    </lineage>
</organism>
<dbReference type="SUPFAM" id="SSF56112">
    <property type="entry name" value="Protein kinase-like (PK-like)"/>
    <property type="match status" value="1"/>
</dbReference>
<evidence type="ECO:0000313" key="2">
    <source>
        <dbReference type="EMBL" id="EXB55193.1"/>
    </source>
</evidence>
<accession>W9R3C8</accession>
<reference evidence="3" key="1">
    <citation type="submission" date="2013-01" db="EMBL/GenBank/DDBJ databases">
        <title>Draft Genome Sequence of a Mulberry Tree, Morus notabilis C.K. Schneid.</title>
        <authorList>
            <person name="He N."/>
            <person name="Zhao S."/>
        </authorList>
    </citation>
    <scope>NUCLEOTIDE SEQUENCE</scope>
</reference>
<dbReference type="Proteomes" id="UP000030645">
    <property type="component" value="Unassembled WGS sequence"/>
</dbReference>
<dbReference type="InterPro" id="IPR011009">
    <property type="entry name" value="Kinase-like_dom_sf"/>
</dbReference>
<proteinExistence type="predicted"/>
<evidence type="ECO:0000256" key="1">
    <source>
        <dbReference type="SAM" id="MobiDB-lite"/>
    </source>
</evidence>
<dbReference type="EMBL" id="KE344222">
    <property type="protein sequence ID" value="EXB55193.1"/>
    <property type="molecule type" value="Genomic_DNA"/>
</dbReference>
<dbReference type="Gene3D" id="3.30.200.20">
    <property type="entry name" value="Phosphorylase Kinase, domain 1"/>
    <property type="match status" value="1"/>
</dbReference>
<dbReference type="eggNOG" id="KOG0606">
    <property type="taxonomic scope" value="Eukaryota"/>
</dbReference>
<dbReference type="STRING" id="981085.W9R3C8"/>
<evidence type="ECO:0000313" key="3">
    <source>
        <dbReference type="Proteomes" id="UP000030645"/>
    </source>
</evidence>